<evidence type="ECO:0000313" key="3">
    <source>
        <dbReference type="Proteomes" id="UP000198519"/>
    </source>
</evidence>
<dbReference type="OrthoDB" id="2736282at2"/>
<reference evidence="3" key="1">
    <citation type="submission" date="2016-10" db="EMBL/GenBank/DDBJ databases">
        <authorList>
            <person name="Varghese N."/>
            <person name="Submissions S."/>
        </authorList>
    </citation>
    <scope>NUCLEOTIDE SEQUENCE [LARGE SCALE GENOMIC DNA]</scope>
    <source>
        <strain evidence="3">CGMCC 1.7061</strain>
    </source>
</reference>
<dbReference type="Gene3D" id="3.40.1580.10">
    <property type="entry name" value="SMI1/KNR4-like"/>
    <property type="match status" value="1"/>
</dbReference>
<sequence>MMDKRIIEKVYDLLNTPFSEELSLLGEPATDEEIVMAENELGVAFHDDYKKFIKTFGGTTIGVEVYAFHNNEMMSKDTVVDLTKSFRIDYEDDYRKSIIDDSYVFSMDGMGNPIMSDRQERVIIFYHDSDEYEVLTDSFSKFVEWLVDGKGLYDFNG</sequence>
<dbReference type="AlphaFoldDB" id="A0A1I4NCP2"/>
<organism evidence="2 3">
    <name type="scientific">Marinobacter zhejiangensis</name>
    <dbReference type="NCBI Taxonomy" id="488535"/>
    <lineage>
        <taxon>Bacteria</taxon>
        <taxon>Pseudomonadati</taxon>
        <taxon>Pseudomonadota</taxon>
        <taxon>Gammaproteobacteria</taxon>
        <taxon>Pseudomonadales</taxon>
        <taxon>Marinobacteraceae</taxon>
        <taxon>Marinobacter</taxon>
    </lineage>
</organism>
<dbReference type="InterPro" id="IPR018958">
    <property type="entry name" value="Knr4/Smi1-like_dom"/>
</dbReference>
<feature type="domain" description="Knr4/Smi1-like" evidence="1">
    <location>
        <begin position="28"/>
        <end position="148"/>
    </location>
</feature>
<dbReference type="EMBL" id="FOUE01000002">
    <property type="protein sequence ID" value="SFM13342.1"/>
    <property type="molecule type" value="Genomic_DNA"/>
</dbReference>
<dbReference type="Pfam" id="PF09346">
    <property type="entry name" value="SMI1_KNR4"/>
    <property type="match status" value="1"/>
</dbReference>
<dbReference type="InterPro" id="IPR037883">
    <property type="entry name" value="Knr4/Smi1-like_sf"/>
</dbReference>
<accession>A0A1I4NCP2</accession>
<protein>
    <submittedName>
        <fullName evidence="2">SMI1-KNR4 cell-wall</fullName>
    </submittedName>
</protein>
<dbReference type="Proteomes" id="UP000198519">
    <property type="component" value="Unassembled WGS sequence"/>
</dbReference>
<name>A0A1I4NCP2_9GAMM</name>
<gene>
    <name evidence="2" type="ORF">SAMN04487963_1303</name>
</gene>
<dbReference type="SMART" id="SM00860">
    <property type="entry name" value="SMI1_KNR4"/>
    <property type="match status" value="1"/>
</dbReference>
<proteinExistence type="predicted"/>
<dbReference type="SUPFAM" id="SSF160631">
    <property type="entry name" value="SMI1/KNR4-like"/>
    <property type="match status" value="1"/>
</dbReference>
<evidence type="ECO:0000313" key="2">
    <source>
        <dbReference type="EMBL" id="SFM13342.1"/>
    </source>
</evidence>
<dbReference type="STRING" id="488535.SAMN04487963_1303"/>
<evidence type="ECO:0000259" key="1">
    <source>
        <dbReference type="SMART" id="SM00860"/>
    </source>
</evidence>
<keyword evidence="3" id="KW-1185">Reference proteome</keyword>
<dbReference type="RefSeq" id="WP_092021121.1">
    <property type="nucleotide sequence ID" value="NZ_FOUE01000002.1"/>
</dbReference>